<keyword evidence="2" id="KW-0521">NADP</keyword>
<dbReference type="VEuPathDB" id="FungiDB:HGUI_01638"/>
<evidence type="ECO:0000256" key="1">
    <source>
        <dbReference type="ARBA" id="ARBA00022448"/>
    </source>
</evidence>
<dbReference type="PANTHER" id="PTHR11972">
    <property type="entry name" value="NADPH OXIDASE"/>
    <property type="match status" value="1"/>
</dbReference>
<dbReference type="GO" id="GO:0033215">
    <property type="term" value="P:reductive iron assimilation"/>
    <property type="evidence" value="ECO:0007669"/>
    <property type="project" value="TreeGrafter"/>
</dbReference>
<reference evidence="8" key="1">
    <citation type="submission" date="2016-11" db="EMBL/GenBank/DDBJ databases">
        <authorList>
            <person name="Guldener U."/>
        </authorList>
    </citation>
    <scope>NUCLEOTIDE SEQUENCE [LARGE SCALE GENOMIC DNA]</scope>
</reference>
<dbReference type="GO" id="GO:0000293">
    <property type="term" value="F:ferric-chelate reductase activity"/>
    <property type="evidence" value="ECO:0007669"/>
    <property type="project" value="TreeGrafter"/>
</dbReference>
<evidence type="ECO:0000256" key="3">
    <source>
        <dbReference type="ARBA" id="ARBA00022982"/>
    </source>
</evidence>
<evidence type="ECO:0000256" key="2">
    <source>
        <dbReference type="ARBA" id="ARBA00022857"/>
    </source>
</evidence>
<dbReference type="InterPro" id="IPR050369">
    <property type="entry name" value="RBOH/FRE"/>
</dbReference>
<dbReference type="InterPro" id="IPR013121">
    <property type="entry name" value="Fe_red_NAD-bd_6"/>
</dbReference>
<keyword evidence="5" id="KW-1133">Transmembrane helix</keyword>
<sequence>MLSFIVLTIIHSDPQVITPFGFVNITFLLIMLVNKIINNITKSEDPFIIQEVKQYGSLKMITFKNIKVNSMIDYLLSDDVFATKIIPGSHIRLHESSIYSWEFWLKPSHPFTLVNNKQLIIKDNEFSRFTSFCMSKMKELSLVGIHYPNQEVHNLIKSLSSSGKKNIITLVAGGSGISFILSILTFILKLNLNDKVYVYWSVKDVNEAMLLNDYLNEFDLENTQLDLMVRINVSQFEETPENEHTRIDLEAAISKIRSKSKTDIRVEYQKRLQMISVVDNYKNLPTTQDDTDISCWNVCCGPKTMIAECRESIHAHNESISMVSPDTLVEFISEEYMF</sequence>
<keyword evidence="8" id="KW-1185">Reference proteome</keyword>
<keyword evidence="5" id="KW-0472">Membrane</keyword>
<dbReference type="AlphaFoldDB" id="A0A1L0FIK9"/>
<evidence type="ECO:0000313" key="7">
    <source>
        <dbReference type="EMBL" id="SGZ39438.1"/>
    </source>
</evidence>
<evidence type="ECO:0000256" key="5">
    <source>
        <dbReference type="SAM" id="Phobius"/>
    </source>
</evidence>
<organism evidence="7 8">
    <name type="scientific">Hanseniaspora guilliermondii</name>
    <dbReference type="NCBI Taxonomy" id="56406"/>
    <lineage>
        <taxon>Eukaryota</taxon>
        <taxon>Fungi</taxon>
        <taxon>Dikarya</taxon>
        <taxon>Ascomycota</taxon>
        <taxon>Saccharomycotina</taxon>
        <taxon>Saccharomycetes</taxon>
        <taxon>Saccharomycodales</taxon>
        <taxon>Saccharomycodaceae</taxon>
        <taxon>Hanseniaspora</taxon>
    </lineage>
</organism>
<keyword evidence="3" id="KW-0249">Electron transport</keyword>
<dbReference type="Gene3D" id="3.40.50.80">
    <property type="entry name" value="Nucleotide-binding domain of ferredoxin-NADP reductase (FNR) module"/>
    <property type="match status" value="1"/>
</dbReference>
<name>A0A1L0FIK9_9ASCO</name>
<proteinExistence type="predicted"/>
<keyword evidence="1" id="KW-0813">Transport</keyword>
<feature type="domain" description="Ferric reductase NAD binding" evidence="6">
    <location>
        <begin position="167"/>
        <end position="312"/>
    </location>
</feature>
<accession>A0A1L0FIK9</accession>
<evidence type="ECO:0000256" key="4">
    <source>
        <dbReference type="ARBA" id="ARBA00023002"/>
    </source>
</evidence>
<keyword evidence="4" id="KW-0560">Oxidoreductase</keyword>
<feature type="transmembrane region" description="Helical" evidence="5">
    <location>
        <begin position="16"/>
        <end position="33"/>
    </location>
</feature>
<gene>
    <name evidence="7" type="ORF">HGUI_01638</name>
</gene>
<evidence type="ECO:0000313" key="8">
    <source>
        <dbReference type="Proteomes" id="UP000183365"/>
    </source>
</evidence>
<dbReference type="EMBL" id="FQNF01000023">
    <property type="protein sequence ID" value="SGZ39438.1"/>
    <property type="molecule type" value="Genomic_DNA"/>
</dbReference>
<dbReference type="SUPFAM" id="SSF52343">
    <property type="entry name" value="Ferredoxin reductase-like, C-terminal NADP-linked domain"/>
    <property type="match status" value="1"/>
</dbReference>
<evidence type="ECO:0000259" key="6">
    <source>
        <dbReference type="Pfam" id="PF08030"/>
    </source>
</evidence>
<feature type="transmembrane region" description="Helical" evidence="5">
    <location>
        <begin position="167"/>
        <end position="188"/>
    </location>
</feature>
<dbReference type="GO" id="GO:0005886">
    <property type="term" value="C:plasma membrane"/>
    <property type="evidence" value="ECO:0007669"/>
    <property type="project" value="TreeGrafter"/>
</dbReference>
<dbReference type="Proteomes" id="UP000183365">
    <property type="component" value="Unassembled WGS sequence"/>
</dbReference>
<keyword evidence="5" id="KW-0812">Transmembrane</keyword>
<protein>
    <recommendedName>
        <fullName evidence="6">Ferric reductase NAD binding domain-containing protein</fullName>
    </recommendedName>
</protein>
<dbReference type="PANTHER" id="PTHR11972:SF198">
    <property type="entry name" value="METALLOREDUCTASE AIM14-RELATED"/>
    <property type="match status" value="1"/>
</dbReference>
<dbReference type="InterPro" id="IPR039261">
    <property type="entry name" value="FNR_nucleotide-bd"/>
</dbReference>
<dbReference type="Pfam" id="PF08030">
    <property type="entry name" value="NAD_binding_6"/>
    <property type="match status" value="1"/>
</dbReference>
<dbReference type="OrthoDB" id="17725at2759"/>